<proteinExistence type="predicted"/>
<comment type="caution">
    <text evidence="2">The sequence shown here is derived from an EMBL/GenBank/DDBJ whole genome shotgun (WGS) entry which is preliminary data.</text>
</comment>
<evidence type="ECO:0000256" key="1">
    <source>
        <dbReference type="SAM" id="Phobius"/>
    </source>
</evidence>
<evidence type="ECO:0000313" key="3">
    <source>
        <dbReference type="Proteomes" id="UP000598996"/>
    </source>
</evidence>
<accession>A0ABS1VT85</accession>
<feature type="transmembrane region" description="Helical" evidence="1">
    <location>
        <begin position="111"/>
        <end position="132"/>
    </location>
</feature>
<feature type="transmembrane region" description="Helical" evidence="1">
    <location>
        <begin position="171"/>
        <end position="191"/>
    </location>
</feature>
<gene>
    <name evidence="2" type="ORF">JKJ07_25620</name>
</gene>
<reference evidence="2 3" key="1">
    <citation type="submission" date="2021-01" db="EMBL/GenBank/DDBJ databases">
        <title>Actinoplanes sp. nov. LDG1-01 isolated from lichen.</title>
        <authorList>
            <person name="Saeng-In P."/>
            <person name="Phongsopitanun W."/>
            <person name="Kanchanasin P."/>
            <person name="Yuki M."/>
            <person name="Kudo T."/>
            <person name="Ohkuma M."/>
            <person name="Tanasupawat S."/>
        </authorList>
    </citation>
    <scope>NUCLEOTIDE SEQUENCE [LARGE SCALE GENOMIC DNA]</scope>
    <source>
        <strain evidence="2 3">LDG1-01</strain>
    </source>
</reference>
<keyword evidence="1" id="KW-1133">Transmembrane helix</keyword>
<keyword evidence="1" id="KW-0472">Membrane</keyword>
<protein>
    <submittedName>
        <fullName evidence="2">DUF4386 domain-containing protein</fullName>
    </submittedName>
</protein>
<feature type="transmembrane region" description="Helical" evidence="1">
    <location>
        <begin position="141"/>
        <end position="159"/>
    </location>
</feature>
<feature type="transmembrane region" description="Helical" evidence="1">
    <location>
        <begin position="39"/>
        <end position="61"/>
    </location>
</feature>
<evidence type="ECO:0000313" key="2">
    <source>
        <dbReference type="EMBL" id="MBL7257687.1"/>
    </source>
</evidence>
<dbReference type="RefSeq" id="WP_202994310.1">
    <property type="nucleotide sequence ID" value="NZ_JAENHO010000007.1"/>
</dbReference>
<feature type="transmembrane region" description="Helical" evidence="1">
    <location>
        <begin position="82"/>
        <end position="99"/>
    </location>
</feature>
<sequence length="212" mass="22314">MTDFRRAGRVVGLFYLAALLCNGIGSELAEAGLGRGPSLAGELLEMLCGVAVLGIGAVVWATFRHHSPALAAGHLSSRIFEAAVNALIIVSTLTALGLSGELREAWLDQRYQAQIMAIFAFSASAATIYPLLHKHRAVPRWLVWWGLAGLVILLAGALADVGGLGGGSLDMVFYGLPLGLNELVLGGWLAVHGFRTPSRIFEQSPIEPASAS</sequence>
<keyword evidence="3" id="KW-1185">Reference proteome</keyword>
<dbReference type="EMBL" id="JAENHO010000007">
    <property type="protein sequence ID" value="MBL7257687.1"/>
    <property type="molecule type" value="Genomic_DNA"/>
</dbReference>
<keyword evidence="1" id="KW-0812">Transmembrane</keyword>
<name>A0ABS1VT85_9ACTN</name>
<organism evidence="2 3">
    <name type="scientific">Paractinoplanes lichenicola</name>
    <dbReference type="NCBI Taxonomy" id="2802976"/>
    <lineage>
        <taxon>Bacteria</taxon>
        <taxon>Bacillati</taxon>
        <taxon>Actinomycetota</taxon>
        <taxon>Actinomycetes</taxon>
        <taxon>Micromonosporales</taxon>
        <taxon>Micromonosporaceae</taxon>
        <taxon>Paractinoplanes</taxon>
    </lineage>
</organism>
<dbReference type="Proteomes" id="UP000598996">
    <property type="component" value="Unassembled WGS sequence"/>
</dbReference>
<dbReference type="Pfam" id="PF14329">
    <property type="entry name" value="DUF4386"/>
    <property type="match status" value="1"/>
</dbReference>
<dbReference type="InterPro" id="IPR025495">
    <property type="entry name" value="DUF4386"/>
</dbReference>